<evidence type="ECO:0000256" key="1">
    <source>
        <dbReference type="ARBA" id="ARBA00001947"/>
    </source>
</evidence>
<evidence type="ECO:0000313" key="9">
    <source>
        <dbReference type="EMBL" id="EAZ90608.1"/>
    </source>
</evidence>
<dbReference type="GO" id="GO:0046872">
    <property type="term" value="F:metal ion binding"/>
    <property type="evidence" value="ECO:0007669"/>
    <property type="project" value="UniProtKB-KW"/>
</dbReference>
<gene>
    <name evidence="9" type="ORF">CY0110_08036</name>
</gene>
<keyword evidence="10" id="KW-1185">Reference proteome</keyword>
<dbReference type="EMBL" id="AAXW01000022">
    <property type="protein sequence ID" value="EAZ90608.1"/>
    <property type="molecule type" value="Genomic_DNA"/>
</dbReference>
<dbReference type="GO" id="GO:0004222">
    <property type="term" value="F:metalloendopeptidase activity"/>
    <property type="evidence" value="ECO:0007669"/>
    <property type="project" value="InterPro"/>
</dbReference>
<keyword evidence="4" id="KW-0378">Hydrolase</keyword>
<name>A3IS92_9CHRO</name>
<evidence type="ECO:0000256" key="6">
    <source>
        <dbReference type="ARBA" id="ARBA00023049"/>
    </source>
</evidence>
<dbReference type="Pfam" id="PF01435">
    <property type="entry name" value="Peptidase_M48"/>
    <property type="match status" value="1"/>
</dbReference>
<comment type="caution">
    <text evidence="9">The sequence shown here is derived from an EMBL/GenBank/DDBJ whole genome shotgun (WGS) entry which is preliminary data.</text>
</comment>
<feature type="region of interest" description="Disordered" evidence="7">
    <location>
        <begin position="622"/>
        <end position="646"/>
    </location>
</feature>
<evidence type="ECO:0000256" key="7">
    <source>
        <dbReference type="SAM" id="MobiDB-lite"/>
    </source>
</evidence>
<dbReference type="OrthoDB" id="9810445at2"/>
<keyword evidence="6" id="KW-0482">Metalloprotease</keyword>
<evidence type="ECO:0000259" key="8">
    <source>
        <dbReference type="Pfam" id="PF01435"/>
    </source>
</evidence>
<feature type="compositionally biased region" description="Polar residues" evidence="7">
    <location>
        <begin position="54"/>
        <end position="73"/>
    </location>
</feature>
<keyword evidence="3" id="KW-0479">Metal-binding</keyword>
<sequence length="646" mass="72046">MKLNWYLSIIVVGILCPNLALSQEIEQKQTSFLKGNITLETTPKADKSFEIADLSNNNPEESNNTVSESSFTDTTEEKPQSQPVETTTSNTTETPTLEATEDATTAIIDSCEAAPPQVEHPLITPVQVAENETENSTDNAEALSLEKPPEVEEKTTENQERKEEEEDTILNISQAEITEYPTLAKADHFYNCGETLLAERFYREVKEPFGNEGELNREILAQAVYEPEYLLPGGAVYWRLYQESLNESEVFKSKRIAPLQLLSQDYPEFIPGHIKYAEILRKDEQDEEALQVLENAVSLYPNEAPLVKAKIEADERAGNWLAASLTARQFSVFNQDHFLQDEFKELADKNLDRYQGDLQEQMTWNVVGNAVMGGVGAALMGNVFAPLSTLQTSYLLLQGESAIGESYADGFKNRLTLIEDPEVTGYINEIGHKLAKVAGRDEFEYEFFVVMDENLNAFALPGGKIFINAGAIAKTSSEAEIAGLLAHELAHSVLSHGFQQMTQGALTSSVIDYIPYVGGIASNLAILSYSRGMEEQADLFGTRLLAATGYAADGVRNLMVVMDDEHKNSPPAWLSTHPDTSDRVKYIETEIVRNNFNRFAYEGVERHQGIRKKVVQLLEQHEAKENGEEIEETPKKDDSELNKETE</sequence>
<keyword evidence="2" id="KW-0645">Protease</keyword>
<dbReference type="GO" id="GO:0051603">
    <property type="term" value="P:proteolysis involved in protein catabolic process"/>
    <property type="evidence" value="ECO:0007669"/>
    <property type="project" value="TreeGrafter"/>
</dbReference>
<dbReference type="PANTHER" id="PTHR22726:SF1">
    <property type="entry name" value="METALLOENDOPEPTIDASE OMA1, MITOCHONDRIAL"/>
    <property type="match status" value="1"/>
</dbReference>
<feature type="region of interest" description="Disordered" evidence="7">
    <location>
        <begin position="130"/>
        <end position="167"/>
    </location>
</feature>
<dbReference type="PANTHER" id="PTHR22726">
    <property type="entry name" value="METALLOENDOPEPTIDASE OMA1"/>
    <property type="match status" value="1"/>
</dbReference>
<comment type="cofactor">
    <cofactor evidence="1">
        <name>Zn(2+)</name>
        <dbReference type="ChEBI" id="CHEBI:29105"/>
    </cofactor>
</comment>
<dbReference type="RefSeq" id="WP_008276249.1">
    <property type="nucleotide sequence ID" value="NZ_AAXW01000022.1"/>
</dbReference>
<feature type="compositionally biased region" description="Basic and acidic residues" evidence="7">
    <location>
        <begin position="147"/>
        <end position="162"/>
    </location>
</feature>
<reference evidence="9 10" key="1">
    <citation type="submission" date="2007-03" db="EMBL/GenBank/DDBJ databases">
        <authorList>
            <person name="Stal L."/>
            <person name="Ferriera S."/>
            <person name="Johnson J."/>
            <person name="Kravitz S."/>
            <person name="Beeson K."/>
            <person name="Sutton G."/>
            <person name="Rogers Y.-H."/>
            <person name="Friedman R."/>
            <person name="Frazier M."/>
            <person name="Venter J.C."/>
        </authorList>
    </citation>
    <scope>NUCLEOTIDE SEQUENCE [LARGE SCALE GENOMIC DNA]</scope>
    <source>
        <strain evidence="9 10">CCY0110</strain>
    </source>
</reference>
<accession>A3IS92</accession>
<keyword evidence="5" id="KW-0862">Zinc</keyword>
<evidence type="ECO:0000256" key="3">
    <source>
        <dbReference type="ARBA" id="ARBA00022723"/>
    </source>
</evidence>
<feature type="compositionally biased region" description="Low complexity" evidence="7">
    <location>
        <begin position="85"/>
        <end position="99"/>
    </location>
</feature>
<dbReference type="eggNOG" id="COG4783">
    <property type="taxonomic scope" value="Bacteria"/>
</dbReference>
<dbReference type="InterPro" id="IPR001915">
    <property type="entry name" value="Peptidase_M48"/>
</dbReference>
<organism evidence="9 10">
    <name type="scientific">Crocosphaera chwakensis CCY0110</name>
    <dbReference type="NCBI Taxonomy" id="391612"/>
    <lineage>
        <taxon>Bacteria</taxon>
        <taxon>Bacillati</taxon>
        <taxon>Cyanobacteriota</taxon>
        <taxon>Cyanophyceae</taxon>
        <taxon>Oscillatoriophycideae</taxon>
        <taxon>Chroococcales</taxon>
        <taxon>Aphanothecaceae</taxon>
        <taxon>Crocosphaera</taxon>
        <taxon>Crocosphaera chwakensis</taxon>
    </lineage>
</organism>
<evidence type="ECO:0000256" key="4">
    <source>
        <dbReference type="ARBA" id="ARBA00022801"/>
    </source>
</evidence>
<dbReference type="AlphaFoldDB" id="A3IS92"/>
<evidence type="ECO:0000313" key="10">
    <source>
        <dbReference type="Proteomes" id="UP000003781"/>
    </source>
</evidence>
<dbReference type="GO" id="GO:0016020">
    <property type="term" value="C:membrane"/>
    <property type="evidence" value="ECO:0007669"/>
    <property type="project" value="TreeGrafter"/>
</dbReference>
<proteinExistence type="predicted"/>
<dbReference type="InterPro" id="IPR051156">
    <property type="entry name" value="Mito/Outer_Membr_Metalloprot"/>
</dbReference>
<feature type="region of interest" description="Disordered" evidence="7">
    <location>
        <begin position="54"/>
        <end position="99"/>
    </location>
</feature>
<evidence type="ECO:0000256" key="2">
    <source>
        <dbReference type="ARBA" id="ARBA00022670"/>
    </source>
</evidence>
<dbReference type="Proteomes" id="UP000003781">
    <property type="component" value="Unassembled WGS sequence"/>
</dbReference>
<feature type="domain" description="Peptidase M48" evidence="8">
    <location>
        <begin position="424"/>
        <end position="589"/>
    </location>
</feature>
<dbReference type="Gene3D" id="3.30.2010.10">
    <property type="entry name" value="Metalloproteases ('zincins'), catalytic domain"/>
    <property type="match status" value="1"/>
</dbReference>
<dbReference type="CDD" id="cd07333">
    <property type="entry name" value="M48C_bepA_like"/>
    <property type="match status" value="1"/>
</dbReference>
<protein>
    <submittedName>
        <fullName evidence="9">Peptidase M48, Ste24p</fullName>
    </submittedName>
</protein>
<evidence type="ECO:0000256" key="5">
    <source>
        <dbReference type="ARBA" id="ARBA00022833"/>
    </source>
</evidence>